<feature type="domain" description="Inner membrane protein YgaP-like transmembrane" evidence="1">
    <location>
        <begin position="1"/>
        <end position="61"/>
    </location>
</feature>
<sequence>MKPNIGIVNAMVRMTCGLSMLTFLIMRSKTKEESALHPLLVIAAAMKVAEGAVRYCPLTAVYNEMEENQQF</sequence>
<dbReference type="Proteomes" id="UP000831787">
    <property type="component" value="Chromosome"/>
</dbReference>
<dbReference type="RefSeq" id="WP_244709756.1">
    <property type="nucleotide sequence ID" value="NZ_CP095073.1"/>
</dbReference>
<name>A0ABY4EJ17_9BACI</name>
<keyword evidence="3" id="KW-1185">Reference proteome</keyword>
<organism evidence="2 3">
    <name type="scientific">Halobacillus salinarum</name>
    <dbReference type="NCBI Taxonomy" id="2932257"/>
    <lineage>
        <taxon>Bacteria</taxon>
        <taxon>Bacillati</taxon>
        <taxon>Bacillota</taxon>
        <taxon>Bacilli</taxon>
        <taxon>Bacillales</taxon>
        <taxon>Bacillaceae</taxon>
        <taxon>Halobacillus</taxon>
    </lineage>
</organism>
<gene>
    <name evidence="2" type="ORF">MUN89_19835</name>
</gene>
<evidence type="ECO:0000259" key="1">
    <source>
        <dbReference type="Pfam" id="PF11127"/>
    </source>
</evidence>
<protein>
    <submittedName>
        <fullName evidence="2">DUF2892 domain-containing protein</fullName>
    </submittedName>
</protein>
<dbReference type="EMBL" id="CP095073">
    <property type="protein sequence ID" value="UOQ44086.1"/>
    <property type="molecule type" value="Genomic_DNA"/>
</dbReference>
<dbReference type="InterPro" id="IPR021309">
    <property type="entry name" value="YgaP-like_TM"/>
</dbReference>
<dbReference type="Pfam" id="PF11127">
    <property type="entry name" value="YgaP-like_TM"/>
    <property type="match status" value="1"/>
</dbReference>
<reference evidence="2 3" key="1">
    <citation type="submission" date="2022-04" db="EMBL/GenBank/DDBJ databases">
        <title>Halobacillus sp. isolated from saltern.</title>
        <authorList>
            <person name="Won M."/>
            <person name="Lee C.-M."/>
            <person name="Woen H.-Y."/>
            <person name="Kwon S.-W."/>
        </authorList>
    </citation>
    <scope>NUCLEOTIDE SEQUENCE [LARGE SCALE GENOMIC DNA]</scope>
    <source>
        <strain evidence="2 3">SSBR10-3</strain>
    </source>
</reference>
<proteinExistence type="predicted"/>
<evidence type="ECO:0000313" key="2">
    <source>
        <dbReference type="EMBL" id="UOQ44086.1"/>
    </source>
</evidence>
<evidence type="ECO:0000313" key="3">
    <source>
        <dbReference type="Proteomes" id="UP000831787"/>
    </source>
</evidence>
<accession>A0ABY4EJ17</accession>